<gene>
    <name evidence="5" type="ORF">TTRE_0000735501</name>
</gene>
<organism evidence="5 6">
    <name type="scientific">Trichuris trichiura</name>
    <name type="common">Whipworm</name>
    <name type="synonym">Trichocephalus trichiurus</name>
    <dbReference type="NCBI Taxonomy" id="36087"/>
    <lineage>
        <taxon>Eukaryota</taxon>
        <taxon>Metazoa</taxon>
        <taxon>Ecdysozoa</taxon>
        <taxon>Nematoda</taxon>
        <taxon>Enoplea</taxon>
        <taxon>Dorylaimia</taxon>
        <taxon>Trichinellida</taxon>
        <taxon>Trichuridae</taxon>
        <taxon>Trichuris</taxon>
    </lineage>
</organism>
<evidence type="ECO:0000256" key="3">
    <source>
        <dbReference type="ARBA" id="ARBA00022552"/>
    </source>
</evidence>
<dbReference type="GO" id="GO:0030688">
    <property type="term" value="C:preribosome, small subunit precursor"/>
    <property type="evidence" value="ECO:0007669"/>
    <property type="project" value="InterPro"/>
</dbReference>
<reference evidence="5" key="2">
    <citation type="submission" date="2014-03" db="EMBL/GenBank/DDBJ databases">
        <title>The whipworm genome and dual-species transcriptomics of an intimate host-pathogen interaction.</title>
        <authorList>
            <person name="Foth B.J."/>
            <person name="Tsai I.J."/>
            <person name="Reid A.J."/>
            <person name="Bancroft A.J."/>
            <person name="Nichol S."/>
            <person name="Tracey A."/>
            <person name="Holroyd N."/>
            <person name="Cotton J.A."/>
            <person name="Stanley E.J."/>
            <person name="Zarowiecki M."/>
            <person name="Liu J.Z."/>
            <person name="Huckvale T."/>
            <person name="Cooper P.J."/>
            <person name="Grencis R.K."/>
            <person name="Berriman M."/>
        </authorList>
    </citation>
    <scope>NUCLEOTIDE SEQUENCE [LARGE SCALE GENOMIC DNA]</scope>
</reference>
<protein>
    <submittedName>
        <fullName evidence="5">Nucleolar protein,Nop52 containing protein</fullName>
    </submittedName>
</protein>
<dbReference type="PANTHER" id="PTHR13026">
    <property type="entry name" value="NNP-1 PROTEIN NOVEL NUCLEAR PROTEIN 1 NOP52"/>
    <property type="match status" value="1"/>
</dbReference>
<comment type="subcellular location">
    <subcellularLocation>
        <location evidence="1">Nucleus</location>
    </subcellularLocation>
</comment>
<dbReference type="STRING" id="36087.A0A077ZK67"/>
<dbReference type="EMBL" id="HG806481">
    <property type="protein sequence ID" value="CDW59025.1"/>
    <property type="molecule type" value="Genomic_DNA"/>
</dbReference>
<evidence type="ECO:0000256" key="4">
    <source>
        <dbReference type="ARBA" id="ARBA00023242"/>
    </source>
</evidence>
<comment type="similarity">
    <text evidence="2">Belongs to the RRP1 family.</text>
</comment>
<dbReference type="AlphaFoldDB" id="A0A077ZK67"/>
<dbReference type="InterPro" id="IPR010301">
    <property type="entry name" value="RRP1"/>
</dbReference>
<dbReference type="PANTHER" id="PTHR13026:SF0">
    <property type="entry name" value="RIBOSOMAL RNA PROCESSING 1B"/>
    <property type="match status" value="1"/>
</dbReference>
<sequence length="305" mass="35541">MTFPIAETFFAQKLANSDTTIRKRAFLALKKYIRQRCNGKKSFSASDVSILWRGLYYSMWLQDNPVKQENLADQIADLIGAFKSARQKLVFVKVFFTEIGKQWYNLDKWRMDKYMMLMRRFFRAIVRLLNDQNWNDPLFCQVSRIFERTVFNPSVHEYPEGIKLHFTSLYLDELDSSSGDKLNSRQVTTLLKPYINLLAQNISSSFETVIREEVFDAILLEASRNISQPRNGAQNCGLQFDFTEIAEAIFAVAKEVKDAKKREVLYDIVKRFHLVASNIDPLQEELNTAYESDDESINTDMVRVD</sequence>
<keyword evidence="4" id="KW-0539">Nucleus</keyword>
<evidence type="ECO:0000256" key="2">
    <source>
        <dbReference type="ARBA" id="ARBA00006374"/>
    </source>
</evidence>
<reference evidence="5" key="1">
    <citation type="submission" date="2014-01" db="EMBL/GenBank/DDBJ databases">
        <authorList>
            <person name="Aslett M."/>
        </authorList>
    </citation>
    <scope>NUCLEOTIDE SEQUENCE</scope>
</reference>
<proteinExistence type="inferred from homology"/>
<dbReference type="OrthoDB" id="2019504at2759"/>
<keyword evidence="3" id="KW-0698">rRNA processing</keyword>
<dbReference type="GO" id="GO:0005634">
    <property type="term" value="C:nucleus"/>
    <property type="evidence" value="ECO:0007669"/>
    <property type="project" value="UniProtKB-SubCell"/>
</dbReference>
<keyword evidence="6" id="KW-1185">Reference proteome</keyword>
<name>A0A077ZK67_TRITR</name>
<dbReference type="Pfam" id="PF05997">
    <property type="entry name" value="Nop52"/>
    <property type="match status" value="1"/>
</dbReference>
<evidence type="ECO:0000313" key="6">
    <source>
        <dbReference type="Proteomes" id="UP000030665"/>
    </source>
</evidence>
<evidence type="ECO:0000256" key="1">
    <source>
        <dbReference type="ARBA" id="ARBA00004123"/>
    </source>
</evidence>
<evidence type="ECO:0000313" key="5">
    <source>
        <dbReference type="EMBL" id="CDW59025.1"/>
    </source>
</evidence>
<accession>A0A077ZK67</accession>
<dbReference type="GO" id="GO:0006364">
    <property type="term" value="P:rRNA processing"/>
    <property type="evidence" value="ECO:0007669"/>
    <property type="project" value="UniProtKB-KW"/>
</dbReference>
<dbReference type="Proteomes" id="UP000030665">
    <property type="component" value="Unassembled WGS sequence"/>
</dbReference>